<proteinExistence type="predicted"/>
<accession>A0A0P8XVY1</accession>
<dbReference type="Proteomes" id="UP000050349">
    <property type="component" value="Unassembled WGS sequence"/>
</dbReference>
<comment type="caution">
    <text evidence="1">The sequence shown here is derived from an EMBL/GenBank/DDBJ whole genome shotgun (WGS) entry which is preliminary data.</text>
</comment>
<evidence type="ECO:0000313" key="2">
    <source>
        <dbReference type="Proteomes" id="UP000050349"/>
    </source>
</evidence>
<evidence type="ECO:0000313" key="1">
    <source>
        <dbReference type="EMBL" id="KPU61517.1"/>
    </source>
</evidence>
<dbReference type="EMBL" id="LJXB01000053">
    <property type="protein sequence ID" value="KPU61517.1"/>
    <property type="molecule type" value="Genomic_DNA"/>
</dbReference>
<gene>
    <name evidence="1" type="ORF">AN403_5518</name>
</gene>
<protein>
    <submittedName>
        <fullName evidence="1">Uncharacterized protein</fullName>
    </submittedName>
</protein>
<organism evidence="1 2">
    <name type="scientific">Pseudomonas fluorescens</name>
    <dbReference type="NCBI Taxonomy" id="294"/>
    <lineage>
        <taxon>Bacteria</taxon>
        <taxon>Pseudomonadati</taxon>
        <taxon>Pseudomonadota</taxon>
        <taxon>Gammaproteobacteria</taxon>
        <taxon>Pseudomonadales</taxon>
        <taxon>Pseudomonadaceae</taxon>
        <taxon>Pseudomonas</taxon>
    </lineage>
</organism>
<name>A0A0P8XVY1_PSEFL</name>
<dbReference type="AlphaFoldDB" id="A0A0P8XVY1"/>
<reference evidence="1 2" key="1">
    <citation type="submission" date="2015-09" db="EMBL/GenBank/DDBJ databases">
        <authorList>
            <person name="Jackson K.R."/>
            <person name="Lunt B.L."/>
            <person name="Fisher J.N.B."/>
            <person name="Gardner A.V."/>
            <person name="Bailey M.E."/>
            <person name="Deus L.M."/>
            <person name="Earl A.S."/>
            <person name="Gibby P.D."/>
            <person name="Hartmann K.A."/>
            <person name="Liu J.E."/>
            <person name="Manci A.M."/>
            <person name="Nielsen D.A."/>
            <person name="Solomon M.B."/>
            <person name="Breakwell D.P."/>
            <person name="Burnett S.H."/>
            <person name="Grose J.H."/>
        </authorList>
    </citation>
    <scope>NUCLEOTIDE SEQUENCE [LARGE SCALE GENOMIC DNA]</scope>
    <source>
        <strain evidence="1 2">S613</strain>
    </source>
</reference>
<sequence length="101" mass="11028">MVPSQNAIPITSTITHQALIRALRLSITGLATPWLRRLSRKPISEATSRNAPMPANNIEVCLSMSGMLPGQVQQRLATALEELRLAFFFVQVERGTKADGA</sequence>